<dbReference type="SUPFAM" id="SSF48371">
    <property type="entry name" value="ARM repeat"/>
    <property type="match status" value="1"/>
</dbReference>
<comment type="caution">
    <text evidence="9">The sequence shown here is derived from an EMBL/GenBank/DDBJ whole genome shotgun (WGS) entry which is preliminary data.</text>
</comment>
<dbReference type="Pfam" id="PF12717">
    <property type="entry name" value="Cnd1"/>
    <property type="match status" value="1"/>
</dbReference>
<evidence type="ECO:0000256" key="3">
    <source>
        <dbReference type="ARBA" id="ARBA00022776"/>
    </source>
</evidence>
<evidence type="ECO:0000256" key="5">
    <source>
        <dbReference type="ARBA" id="ARBA00023242"/>
    </source>
</evidence>
<gene>
    <name evidence="9" type="ORF">NQ318_015047</name>
</gene>
<reference evidence="9" key="1">
    <citation type="journal article" date="2023" name="Insect Mol. Biol.">
        <title>Genome sequencing provides insights into the evolution of gene families encoding plant cell wall-degrading enzymes in longhorned beetles.</title>
        <authorList>
            <person name="Shin N.R."/>
            <person name="Okamura Y."/>
            <person name="Kirsch R."/>
            <person name="Pauchet Y."/>
        </authorList>
    </citation>
    <scope>NUCLEOTIDE SEQUENCE</scope>
    <source>
        <strain evidence="9">AMC_N1</strain>
    </source>
</reference>
<keyword evidence="4" id="KW-0226">DNA condensation</keyword>
<organism evidence="9 10">
    <name type="scientific">Aromia moschata</name>
    <dbReference type="NCBI Taxonomy" id="1265417"/>
    <lineage>
        <taxon>Eukaryota</taxon>
        <taxon>Metazoa</taxon>
        <taxon>Ecdysozoa</taxon>
        <taxon>Arthropoda</taxon>
        <taxon>Hexapoda</taxon>
        <taxon>Insecta</taxon>
        <taxon>Pterygota</taxon>
        <taxon>Neoptera</taxon>
        <taxon>Endopterygota</taxon>
        <taxon>Coleoptera</taxon>
        <taxon>Polyphaga</taxon>
        <taxon>Cucujiformia</taxon>
        <taxon>Chrysomeloidea</taxon>
        <taxon>Cerambycidae</taxon>
        <taxon>Cerambycinae</taxon>
        <taxon>Callichromatini</taxon>
        <taxon>Aromia</taxon>
    </lineage>
</organism>
<dbReference type="Proteomes" id="UP001162162">
    <property type="component" value="Unassembled WGS sequence"/>
</dbReference>
<name>A0AAV8YZS9_9CUCU</name>
<dbReference type="EMBL" id="JAPWTK010000031">
    <property type="protein sequence ID" value="KAJ8956311.1"/>
    <property type="molecule type" value="Genomic_DNA"/>
</dbReference>
<evidence type="ECO:0000259" key="8">
    <source>
        <dbReference type="Pfam" id="PF12717"/>
    </source>
</evidence>
<feature type="compositionally biased region" description="Basic residues" evidence="7">
    <location>
        <begin position="363"/>
        <end position="376"/>
    </location>
</feature>
<dbReference type="PANTHER" id="PTHR14222">
    <property type="entry name" value="CONDENSIN"/>
    <property type="match status" value="1"/>
</dbReference>
<feature type="region of interest" description="Disordered" evidence="7">
    <location>
        <begin position="349"/>
        <end position="410"/>
    </location>
</feature>
<evidence type="ECO:0000256" key="4">
    <source>
        <dbReference type="ARBA" id="ARBA00023067"/>
    </source>
</evidence>
<dbReference type="InterPro" id="IPR026971">
    <property type="entry name" value="CND1/NCAPD3"/>
</dbReference>
<feature type="compositionally biased region" description="Acidic residues" evidence="7">
    <location>
        <begin position="380"/>
        <end position="392"/>
    </location>
</feature>
<keyword evidence="5" id="KW-0539">Nucleus</keyword>
<evidence type="ECO:0000256" key="2">
    <source>
        <dbReference type="ARBA" id="ARBA00022618"/>
    </source>
</evidence>
<dbReference type="GO" id="GO:0007076">
    <property type="term" value="P:mitotic chromosome condensation"/>
    <property type="evidence" value="ECO:0007669"/>
    <property type="project" value="InterPro"/>
</dbReference>
<dbReference type="InterPro" id="IPR011989">
    <property type="entry name" value="ARM-like"/>
</dbReference>
<dbReference type="GO" id="GO:0000796">
    <property type="term" value="C:condensin complex"/>
    <property type="evidence" value="ECO:0007669"/>
    <property type="project" value="TreeGrafter"/>
</dbReference>
<dbReference type="AlphaFoldDB" id="A0AAV8YZS9"/>
<evidence type="ECO:0000256" key="6">
    <source>
        <dbReference type="ARBA" id="ARBA00023306"/>
    </source>
</evidence>
<comment type="subcellular location">
    <subcellularLocation>
        <location evidence="1">Nucleus</location>
    </subcellularLocation>
</comment>
<sequence>MANNNNSHSFPHKSLRGPKGLLFGVIVGRKRACWRGHWPRTRTPKFILNVLENQTVSGSGALAKMESLIKGICKRPDVYDDVMLQGAAVMALSRYMLVSSKFCEQNVQLLFTILEKTAYPEVKCSILVQVSDLLRRFPNVIEPWTPRIYQRLRDPLTLVRQATFFTLAELVLSDMIRVHSHISEMACRMVDEDEGIRRLCKTFFAELSRKETGLYSTLPDIFSHLVEADSISDEQMREIMRFLFGLVSDTKHVGNLVDRFCGKFKLTEDADQHRAIAYCLTLIQYNDKALKNLIENFPTYKHLVHDPEIYGHMKAVMQSCNRQQQQGKKDLKELVAELEKSIRSVFEVCEDGEAMGPPPVPQPRKKKTKKKSTRRKRDSDSEEEDDDGEGAEESAAGTPSTRPNRRRRQK</sequence>
<proteinExistence type="predicted"/>
<keyword evidence="6" id="KW-0131">Cell cycle</keyword>
<keyword evidence="10" id="KW-1185">Reference proteome</keyword>
<dbReference type="InterPro" id="IPR032682">
    <property type="entry name" value="Cnd1_C"/>
</dbReference>
<dbReference type="InterPro" id="IPR016024">
    <property type="entry name" value="ARM-type_fold"/>
</dbReference>
<evidence type="ECO:0000313" key="10">
    <source>
        <dbReference type="Proteomes" id="UP001162162"/>
    </source>
</evidence>
<protein>
    <recommendedName>
        <fullName evidence="8">Condensin complex subunit 1 C-terminal domain-containing protein</fullName>
    </recommendedName>
</protein>
<accession>A0AAV8YZS9</accession>
<dbReference type="GO" id="GO:0010032">
    <property type="term" value="P:meiotic chromosome condensation"/>
    <property type="evidence" value="ECO:0007669"/>
    <property type="project" value="TreeGrafter"/>
</dbReference>
<evidence type="ECO:0000256" key="7">
    <source>
        <dbReference type="SAM" id="MobiDB-lite"/>
    </source>
</evidence>
<dbReference type="GO" id="GO:0000779">
    <property type="term" value="C:condensed chromosome, centromeric region"/>
    <property type="evidence" value="ECO:0007669"/>
    <property type="project" value="TreeGrafter"/>
</dbReference>
<evidence type="ECO:0000313" key="9">
    <source>
        <dbReference type="EMBL" id="KAJ8956311.1"/>
    </source>
</evidence>
<feature type="domain" description="Condensin complex subunit 1 C-terminal" evidence="8">
    <location>
        <begin position="122"/>
        <end position="280"/>
    </location>
</feature>
<evidence type="ECO:0000256" key="1">
    <source>
        <dbReference type="ARBA" id="ARBA00004123"/>
    </source>
</evidence>
<keyword evidence="2" id="KW-0132">Cell division</keyword>
<keyword evidence="3" id="KW-0498">Mitosis</keyword>
<dbReference type="GO" id="GO:0042393">
    <property type="term" value="F:histone binding"/>
    <property type="evidence" value="ECO:0007669"/>
    <property type="project" value="TreeGrafter"/>
</dbReference>
<dbReference type="GO" id="GO:0005634">
    <property type="term" value="C:nucleus"/>
    <property type="evidence" value="ECO:0007669"/>
    <property type="project" value="UniProtKB-SubCell"/>
</dbReference>
<dbReference type="GO" id="GO:0051301">
    <property type="term" value="P:cell division"/>
    <property type="evidence" value="ECO:0007669"/>
    <property type="project" value="UniProtKB-KW"/>
</dbReference>
<dbReference type="PANTHER" id="PTHR14222:SF2">
    <property type="entry name" value="CONDENSIN COMPLEX SUBUNIT 1"/>
    <property type="match status" value="1"/>
</dbReference>
<dbReference type="Gene3D" id="1.25.10.10">
    <property type="entry name" value="Leucine-rich Repeat Variant"/>
    <property type="match status" value="1"/>
</dbReference>